<accession>A0A5N6XBG3</accession>
<dbReference type="InterPro" id="IPR051059">
    <property type="entry name" value="VerF-like"/>
</dbReference>
<dbReference type="CDD" id="cd12148">
    <property type="entry name" value="fungal_TF_MHR"/>
    <property type="match status" value="1"/>
</dbReference>
<feature type="domain" description="Xylanolytic transcriptional activator regulatory" evidence="9">
    <location>
        <begin position="333"/>
        <end position="522"/>
    </location>
</feature>
<evidence type="ECO:0000256" key="1">
    <source>
        <dbReference type="ARBA" id="ARBA00004123"/>
    </source>
</evidence>
<dbReference type="GO" id="GO:0005634">
    <property type="term" value="C:nucleus"/>
    <property type="evidence" value="ECO:0007669"/>
    <property type="project" value="UniProtKB-SubCell"/>
</dbReference>
<evidence type="ECO:0000313" key="11">
    <source>
        <dbReference type="Proteomes" id="UP000325945"/>
    </source>
</evidence>
<evidence type="ECO:0000256" key="3">
    <source>
        <dbReference type="ARBA" id="ARBA00022737"/>
    </source>
</evidence>
<evidence type="ECO:0000259" key="9">
    <source>
        <dbReference type="Pfam" id="PF04082"/>
    </source>
</evidence>
<dbReference type="Proteomes" id="UP000325945">
    <property type="component" value="Unassembled WGS sequence"/>
</dbReference>
<dbReference type="GO" id="GO:0000981">
    <property type="term" value="F:DNA-binding transcription factor activity, RNA polymerase II-specific"/>
    <property type="evidence" value="ECO:0007669"/>
    <property type="project" value="InterPro"/>
</dbReference>
<keyword evidence="11" id="KW-1185">Reference proteome</keyword>
<reference evidence="11" key="1">
    <citation type="submission" date="2019-04" db="EMBL/GenBank/DDBJ databases">
        <title>Friends and foes A comparative genomics studyof 23 Aspergillus species from section Flavi.</title>
        <authorList>
            <consortium name="DOE Joint Genome Institute"/>
            <person name="Kjaerbolling I."/>
            <person name="Vesth T."/>
            <person name="Frisvad J.C."/>
            <person name="Nybo J.L."/>
            <person name="Theobald S."/>
            <person name="Kildgaard S."/>
            <person name="Isbrandt T."/>
            <person name="Kuo A."/>
            <person name="Sato A."/>
            <person name="Lyhne E.K."/>
            <person name="Kogle M.E."/>
            <person name="Wiebenga A."/>
            <person name="Kun R.S."/>
            <person name="Lubbers R.J."/>
            <person name="Makela M.R."/>
            <person name="Barry K."/>
            <person name="Chovatia M."/>
            <person name="Clum A."/>
            <person name="Daum C."/>
            <person name="Haridas S."/>
            <person name="He G."/>
            <person name="LaButti K."/>
            <person name="Lipzen A."/>
            <person name="Mondo S."/>
            <person name="Riley R."/>
            <person name="Salamov A."/>
            <person name="Simmons B.A."/>
            <person name="Magnuson J.K."/>
            <person name="Henrissat B."/>
            <person name="Mortensen U.H."/>
            <person name="Larsen T.O."/>
            <person name="Devries R.P."/>
            <person name="Grigoriev I.V."/>
            <person name="Machida M."/>
            <person name="Baker S.E."/>
            <person name="Andersen M.R."/>
        </authorList>
    </citation>
    <scope>NUCLEOTIDE SEQUENCE [LARGE SCALE GENOMIC DNA]</scope>
    <source>
        <strain evidence="11">CBS 130017</strain>
    </source>
</reference>
<keyword evidence="4" id="KW-0863">Zinc-finger</keyword>
<organism evidence="10 11">
    <name type="scientific">Aspergillus sergii</name>
    <dbReference type="NCBI Taxonomy" id="1034303"/>
    <lineage>
        <taxon>Eukaryota</taxon>
        <taxon>Fungi</taxon>
        <taxon>Dikarya</taxon>
        <taxon>Ascomycota</taxon>
        <taxon>Pezizomycotina</taxon>
        <taxon>Eurotiomycetes</taxon>
        <taxon>Eurotiomycetidae</taxon>
        <taxon>Eurotiales</taxon>
        <taxon>Aspergillaceae</taxon>
        <taxon>Aspergillus</taxon>
        <taxon>Aspergillus subgen. Circumdati</taxon>
    </lineage>
</organism>
<evidence type="ECO:0000256" key="8">
    <source>
        <dbReference type="ARBA" id="ARBA00023242"/>
    </source>
</evidence>
<keyword evidence="7" id="KW-0804">Transcription</keyword>
<evidence type="ECO:0000256" key="6">
    <source>
        <dbReference type="ARBA" id="ARBA00023015"/>
    </source>
</evidence>
<protein>
    <recommendedName>
        <fullName evidence="9">Xylanolytic transcriptional activator regulatory domain-containing protein</fullName>
    </recommendedName>
</protein>
<dbReference type="InterPro" id="IPR007219">
    <property type="entry name" value="XnlR_reg_dom"/>
</dbReference>
<dbReference type="GO" id="GO:0008270">
    <property type="term" value="F:zinc ion binding"/>
    <property type="evidence" value="ECO:0007669"/>
    <property type="project" value="UniProtKB-KW"/>
</dbReference>
<comment type="subcellular location">
    <subcellularLocation>
        <location evidence="1">Nucleus</location>
    </subcellularLocation>
</comment>
<dbReference type="AlphaFoldDB" id="A0A5N6XBG3"/>
<dbReference type="GO" id="GO:0000978">
    <property type="term" value="F:RNA polymerase II cis-regulatory region sequence-specific DNA binding"/>
    <property type="evidence" value="ECO:0007669"/>
    <property type="project" value="InterPro"/>
</dbReference>
<evidence type="ECO:0000256" key="5">
    <source>
        <dbReference type="ARBA" id="ARBA00022833"/>
    </source>
</evidence>
<sequence length="696" mass="78337">MWFVEGITGEERNSPRSREISTLSEIRPLIPGAMASVRIDRWKQVLRDNPLGSANVDLRSTNVAIALRAFAVPSIYDAIALDTLGTGPTVANTVATITREGQDVLKRHQQTFACLAIGHAMRSSPNDDRASAPESADQSPISHVACNDATVSQNEEHSADLQPDITVEAFLADWGSEGSPVPSWLDFTDNTKTQQLASDENSSLSDLGLEAALTGDYFDGAHHTDSDGLRETDNANWIMDSVDGLAGLNLPSESLNVEDFVDGFQGLFHEDAAALLGDVELVNPSFFGDPVAFSATQTSHSPLKRIINVIQSHPGYSPGQEGWFTIDQIHVYLRNYFKFFHPSTPFIHCPSWTIPDTRPHLLFAMALTGSMYTPDSPIPCDAMRVLYHLVDEIILDFDKIDGEAVQVDTLQALHLLSLLDAYIARRQGSPSVFNYERLVSKVRSAGYLTEGSTSDRNGKYWRQWIKEESKRRTIYIIYLFDAIRTVFFRERPKISPYEVDLQLPNHEALFNAATEEEWRYQADLSMISKLHYPAIFAAFVGNVTSTDRIPLSVMGGFIVLHGLMVYVWQTCQHLGTSDWTHLDDDDHQIFHDTTVYHQETMDSAMQAWRNNWEMTIHNDMSRDVYGIYVDHALSYWGLMCCLSKPNCAYLIALSSDQTAYTKRVFTLMKHLDYARRRGYLIHIDSVLKIREIFSVE</sequence>
<dbReference type="GO" id="GO:0006351">
    <property type="term" value="P:DNA-templated transcription"/>
    <property type="evidence" value="ECO:0007669"/>
    <property type="project" value="InterPro"/>
</dbReference>
<evidence type="ECO:0000256" key="7">
    <source>
        <dbReference type="ARBA" id="ARBA00023163"/>
    </source>
</evidence>
<name>A0A5N6XBG3_9EURO</name>
<evidence type="ECO:0000256" key="4">
    <source>
        <dbReference type="ARBA" id="ARBA00022771"/>
    </source>
</evidence>
<gene>
    <name evidence="10" type="ORF">BDV39DRAFT_202087</name>
</gene>
<evidence type="ECO:0000256" key="2">
    <source>
        <dbReference type="ARBA" id="ARBA00022723"/>
    </source>
</evidence>
<dbReference type="Pfam" id="PF04082">
    <property type="entry name" value="Fungal_trans"/>
    <property type="match status" value="1"/>
</dbReference>
<proteinExistence type="predicted"/>
<dbReference type="EMBL" id="ML741774">
    <property type="protein sequence ID" value="KAE8330282.1"/>
    <property type="molecule type" value="Genomic_DNA"/>
</dbReference>
<keyword evidence="6" id="KW-0805">Transcription regulation</keyword>
<keyword evidence="8" id="KW-0539">Nucleus</keyword>
<dbReference type="GO" id="GO:0000785">
    <property type="term" value="C:chromatin"/>
    <property type="evidence" value="ECO:0007669"/>
    <property type="project" value="TreeGrafter"/>
</dbReference>
<keyword evidence="3" id="KW-0677">Repeat</keyword>
<keyword evidence="2" id="KW-0479">Metal-binding</keyword>
<evidence type="ECO:0000313" key="10">
    <source>
        <dbReference type="EMBL" id="KAE8330282.1"/>
    </source>
</evidence>
<dbReference type="PANTHER" id="PTHR40626">
    <property type="entry name" value="MIP31509P"/>
    <property type="match status" value="1"/>
</dbReference>
<dbReference type="PANTHER" id="PTHR40626:SF11">
    <property type="entry name" value="ZINC FINGER PROTEIN YPR022C"/>
    <property type="match status" value="1"/>
</dbReference>
<keyword evidence="5" id="KW-0862">Zinc</keyword>